<feature type="chain" id="PRO_5012504670" evidence="1">
    <location>
        <begin position="21"/>
        <end position="884"/>
    </location>
</feature>
<dbReference type="InterPro" id="IPR037066">
    <property type="entry name" value="Plug_dom_sf"/>
</dbReference>
<dbReference type="Gene3D" id="2.170.130.10">
    <property type="entry name" value="TonB-dependent receptor, plug domain"/>
    <property type="match status" value="1"/>
</dbReference>
<dbReference type="Pfam" id="PF07715">
    <property type="entry name" value="Plug"/>
    <property type="match status" value="1"/>
</dbReference>
<dbReference type="EMBL" id="FUYR01000005">
    <property type="protein sequence ID" value="SKB89413.1"/>
    <property type="molecule type" value="Genomic_DNA"/>
</dbReference>
<dbReference type="RefSeq" id="WP_079703833.1">
    <property type="nucleotide sequence ID" value="NZ_FUYR01000005.1"/>
</dbReference>
<feature type="signal peptide" evidence="1">
    <location>
        <begin position="1"/>
        <end position="20"/>
    </location>
</feature>
<dbReference type="Gene3D" id="2.60.40.1930">
    <property type="match status" value="1"/>
</dbReference>
<dbReference type="AlphaFoldDB" id="A0A1T5EZQ3"/>
<evidence type="ECO:0000313" key="3">
    <source>
        <dbReference type="EMBL" id="SKB89413.1"/>
    </source>
</evidence>
<feature type="domain" description="TonB-dependent receptor plug" evidence="2">
    <location>
        <begin position="724"/>
        <end position="778"/>
    </location>
</feature>
<evidence type="ECO:0000256" key="1">
    <source>
        <dbReference type="SAM" id="SignalP"/>
    </source>
</evidence>
<dbReference type="Proteomes" id="UP000189981">
    <property type="component" value="Unassembled WGS sequence"/>
</dbReference>
<dbReference type="SUPFAM" id="SSF56935">
    <property type="entry name" value="Porins"/>
    <property type="match status" value="1"/>
</dbReference>
<proteinExistence type="predicted"/>
<evidence type="ECO:0000313" key="4">
    <source>
        <dbReference type="Proteomes" id="UP000189981"/>
    </source>
</evidence>
<keyword evidence="3" id="KW-0675">Receptor</keyword>
<reference evidence="4" key="1">
    <citation type="submission" date="2017-02" db="EMBL/GenBank/DDBJ databases">
        <authorList>
            <person name="Varghese N."/>
            <person name="Submissions S."/>
        </authorList>
    </citation>
    <scope>NUCLEOTIDE SEQUENCE [LARGE SCALE GENOMIC DNA]</scope>
    <source>
        <strain evidence="4">DSM 22385</strain>
    </source>
</reference>
<sequence length="884" mass="99055">MKFKKSLTLLSYVSFCLSHIAVYSQTGPTEISKALDTFYKMTPHEKVHIHFDRPFYSAGDTIWFKAYLVNQGNLLTEHSKILYVDLIDDKNLIVKGIKVAINAGLGSGDFVLDQNLKGGNYRVRAYTNWMRNFGEDYFFNKHIPVSDVFTSRINTKASFSYSGKQLVADIHYKNIDNLPLSNAEVWYSVPKDNKRQLSGRGRTDESGKLRISIDTSDLSFSKILTTRIKVDKDTVAKGFTLPDALKDFDVQFFPEGGELVNNIPSRVAFKVTGSNGLGLDASGYILNSAGAKITDFETDHAGMGLFGLNPQQGESYKAHVKLSNGFEKIVDIRPALEYGYVMTVTEEGQDIVVNARVIYQLLKENELTLVVQSMGRIYGTSSTIVDKSLLTVRIPRLRLPGGIVQLTLFSGLNTPVAERLVFVDNSLDNSRLQITPARNEYEMKERVRLKFNARDGFGNPVLASFSLSVTDEAKVPSDEDKETTILSNLLLTSELKGFVEDPNYYFNEANTDRKRHLDLLMMTQGWRRFEWKDVFARKVPEPEFLPERALKVSGRITTALNSPVPSANVNLMIPGQGMPILNTRTDEAGKFTFDTLDFEGPVKLMLQARNEREKANVNILLDSLVALPVNNLNVPLADVLSKLDSTVITDADDEYLLEMKRFVDLNKALSLAEVTVRATRTKKIPESLNINGSEAELIFTEKDLETAISVEHGLTRTGLPFRIQGPMQKKDVVYRGDTMAIYIDGVRQDDMGVNEINVNDVAGIEILTGPHAAVYGEHKILFVTLKSGMPKPPGPQMGELIRNAEGYALERQFYSPRYGDPKVPEPVKDHRKTIFWEPYIMTNKLGDADLSFFTAQTPGTYKIVVEGIDEHGTVIRKVLRKEVK</sequence>
<dbReference type="InterPro" id="IPR012910">
    <property type="entry name" value="Plug_dom"/>
</dbReference>
<keyword evidence="1" id="KW-0732">Signal</keyword>
<evidence type="ECO:0000259" key="2">
    <source>
        <dbReference type="Pfam" id="PF07715"/>
    </source>
</evidence>
<organism evidence="3 4">
    <name type="scientific">Daejeonella lutea</name>
    <dbReference type="NCBI Taxonomy" id="572036"/>
    <lineage>
        <taxon>Bacteria</taxon>
        <taxon>Pseudomonadati</taxon>
        <taxon>Bacteroidota</taxon>
        <taxon>Sphingobacteriia</taxon>
        <taxon>Sphingobacteriales</taxon>
        <taxon>Sphingobacteriaceae</taxon>
        <taxon>Daejeonella</taxon>
    </lineage>
</organism>
<keyword evidence="4" id="KW-1185">Reference proteome</keyword>
<protein>
    <submittedName>
        <fullName evidence="3">TonB-dependent Receptor Plug Domain</fullName>
    </submittedName>
</protein>
<name>A0A1T5EZQ3_9SPHI</name>
<accession>A0A1T5EZQ3</accession>
<dbReference type="OrthoDB" id="609485at2"/>
<gene>
    <name evidence="3" type="ORF">SAMN05661099_3335</name>
</gene>
<dbReference type="STRING" id="572036.SAMN05661099_3335"/>